<feature type="domain" description="Response regulatory" evidence="10">
    <location>
        <begin position="7"/>
        <end position="121"/>
    </location>
</feature>
<dbReference type="InterPro" id="IPR011006">
    <property type="entry name" value="CheY-like_superfamily"/>
</dbReference>
<keyword evidence="3" id="KW-0902">Two-component regulatory system</keyword>
<name>A0A964T7J8_9HYPH</name>
<dbReference type="GO" id="GO:0000160">
    <property type="term" value="P:phosphorelay signal transduction system"/>
    <property type="evidence" value="ECO:0007669"/>
    <property type="project" value="UniProtKB-KW"/>
</dbReference>
<organism evidence="11 12">
    <name type="scientific">Propylenella binzhouense</name>
    <dbReference type="NCBI Taxonomy" id="2555902"/>
    <lineage>
        <taxon>Bacteria</taxon>
        <taxon>Pseudomonadati</taxon>
        <taxon>Pseudomonadota</taxon>
        <taxon>Alphaproteobacteria</taxon>
        <taxon>Hyphomicrobiales</taxon>
        <taxon>Propylenellaceae</taxon>
        <taxon>Propylenella</taxon>
    </lineage>
</organism>
<dbReference type="AlphaFoldDB" id="A0A964T7J8"/>
<proteinExistence type="predicted"/>
<evidence type="ECO:0000313" key="11">
    <source>
        <dbReference type="EMBL" id="MYZ49988.1"/>
    </source>
</evidence>
<dbReference type="Pfam" id="PF02954">
    <property type="entry name" value="HTH_8"/>
    <property type="match status" value="1"/>
</dbReference>
<dbReference type="SUPFAM" id="SSF52172">
    <property type="entry name" value="CheY-like"/>
    <property type="match status" value="1"/>
</dbReference>
<dbReference type="Pfam" id="PF00158">
    <property type="entry name" value="Sigma54_activat"/>
    <property type="match status" value="1"/>
</dbReference>
<dbReference type="Gene3D" id="3.40.50.2300">
    <property type="match status" value="1"/>
</dbReference>
<dbReference type="PRINTS" id="PR01590">
    <property type="entry name" value="HTHFIS"/>
</dbReference>
<dbReference type="InterPro" id="IPR002078">
    <property type="entry name" value="Sigma_54_int"/>
</dbReference>
<reference evidence="11" key="1">
    <citation type="submission" date="2019-03" db="EMBL/GenBank/DDBJ databases">
        <title>Afifella sp. nov., isolated from activated sludge.</title>
        <authorList>
            <person name="Li Q."/>
            <person name="Liu Y."/>
        </authorList>
    </citation>
    <scope>NUCLEOTIDE SEQUENCE</scope>
    <source>
        <strain evidence="11">L72</strain>
    </source>
</reference>
<dbReference type="InterPro" id="IPR058031">
    <property type="entry name" value="AAA_lid_NorR"/>
</dbReference>
<dbReference type="Proteomes" id="UP000773614">
    <property type="component" value="Unassembled WGS sequence"/>
</dbReference>
<dbReference type="Gene3D" id="1.10.10.60">
    <property type="entry name" value="Homeodomain-like"/>
    <property type="match status" value="1"/>
</dbReference>
<keyword evidence="7" id="KW-0804">Transcription</keyword>
<dbReference type="InterPro" id="IPR025943">
    <property type="entry name" value="Sigma_54_int_dom_ATP-bd_2"/>
</dbReference>
<keyword evidence="6" id="KW-0010">Activator</keyword>
<dbReference type="InterPro" id="IPR009057">
    <property type="entry name" value="Homeodomain-like_sf"/>
</dbReference>
<keyword evidence="12" id="KW-1185">Reference proteome</keyword>
<dbReference type="GO" id="GO:0043565">
    <property type="term" value="F:sequence-specific DNA binding"/>
    <property type="evidence" value="ECO:0007669"/>
    <property type="project" value="InterPro"/>
</dbReference>
<evidence type="ECO:0000256" key="3">
    <source>
        <dbReference type="ARBA" id="ARBA00023012"/>
    </source>
</evidence>
<keyword evidence="1" id="KW-0547">Nucleotide-binding</keyword>
<dbReference type="PROSITE" id="PS00676">
    <property type="entry name" value="SIGMA54_INTERACT_2"/>
    <property type="match status" value="1"/>
</dbReference>
<gene>
    <name evidence="11" type="ORF">E4O86_19980</name>
</gene>
<dbReference type="CDD" id="cd00009">
    <property type="entry name" value="AAA"/>
    <property type="match status" value="1"/>
</dbReference>
<dbReference type="Gene3D" id="1.10.8.60">
    <property type="match status" value="1"/>
</dbReference>
<dbReference type="InterPro" id="IPR001789">
    <property type="entry name" value="Sig_transdc_resp-reg_receiver"/>
</dbReference>
<dbReference type="PROSITE" id="PS00675">
    <property type="entry name" value="SIGMA54_INTERACT_1"/>
    <property type="match status" value="1"/>
</dbReference>
<dbReference type="RefSeq" id="WP_161142323.1">
    <property type="nucleotide sequence ID" value="NZ_SPKJ01000111.1"/>
</dbReference>
<evidence type="ECO:0000259" key="9">
    <source>
        <dbReference type="PROSITE" id="PS50045"/>
    </source>
</evidence>
<evidence type="ECO:0000259" key="10">
    <source>
        <dbReference type="PROSITE" id="PS50110"/>
    </source>
</evidence>
<evidence type="ECO:0000256" key="2">
    <source>
        <dbReference type="ARBA" id="ARBA00022840"/>
    </source>
</evidence>
<evidence type="ECO:0000256" key="5">
    <source>
        <dbReference type="ARBA" id="ARBA00023125"/>
    </source>
</evidence>
<dbReference type="SMART" id="SM00448">
    <property type="entry name" value="REC"/>
    <property type="match status" value="1"/>
</dbReference>
<sequence>MSLESRRIALVEDDPVMGGSLVQRLSLEGASVDWWQTGEDALEGVAERAPEIVICDLRLPGIDGEEVFRKVSNAAGAPPFLFITGFAEIDQAVRLMRAGAGDYVAKPFGIDDFLDRVQALIGPEAGRREGEPVLGVSKPMRGLEQLAGRAARIGSSLLVTGETGTGKEVVARLVHGLSPAADQPFMAVNCAAIPSDLMESELFGHEKGAFTGAHQRHAGYAERAAGGTLFLDEVGELRPDLQAKLLRLLEERRFTRVGGERPVEFRARVIAATNADLEGLVRAGRFRADLYYRINVVAVPVPPLRERRDDIPWLMERFFSGFAATFDSAVKGISSLAEEAALAHDWPGNVRELRNRVERAVALSAGPWIGPGDLFPEQGPAANLASALPPLEEARDEAERRHILRALAATGGGTAAAARILGIGRTTLWEKMGRLGLKRGDG</sequence>
<dbReference type="PROSITE" id="PS50045">
    <property type="entry name" value="SIGMA54_INTERACT_4"/>
    <property type="match status" value="1"/>
</dbReference>
<accession>A0A964T7J8</accession>
<evidence type="ECO:0000256" key="8">
    <source>
        <dbReference type="PROSITE-ProRule" id="PRU00169"/>
    </source>
</evidence>
<dbReference type="InterPro" id="IPR002197">
    <property type="entry name" value="HTH_Fis"/>
</dbReference>
<dbReference type="InterPro" id="IPR003593">
    <property type="entry name" value="AAA+_ATPase"/>
</dbReference>
<dbReference type="InterPro" id="IPR025944">
    <property type="entry name" value="Sigma_54_int_dom_CS"/>
</dbReference>
<dbReference type="Pfam" id="PF00072">
    <property type="entry name" value="Response_reg"/>
    <property type="match status" value="1"/>
</dbReference>
<evidence type="ECO:0000256" key="6">
    <source>
        <dbReference type="ARBA" id="ARBA00023159"/>
    </source>
</evidence>
<dbReference type="Gene3D" id="3.40.50.300">
    <property type="entry name" value="P-loop containing nucleotide triphosphate hydrolases"/>
    <property type="match status" value="1"/>
</dbReference>
<feature type="domain" description="Sigma-54 factor interaction" evidence="9">
    <location>
        <begin position="133"/>
        <end position="362"/>
    </location>
</feature>
<dbReference type="PROSITE" id="PS00688">
    <property type="entry name" value="SIGMA54_INTERACT_3"/>
    <property type="match status" value="1"/>
</dbReference>
<dbReference type="SUPFAM" id="SSF52540">
    <property type="entry name" value="P-loop containing nucleoside triphosphate hydrolases"/>
    <property type="match status" value="1"/>
</dbReference>
<dbReference type="SMART" id="SM00382">
    <property type="entry name" value="AAA"/>
    <property type="match status" value="1"/>
</dbReference>
<dbReference type="GO" id="GO:0006355">
    <property type="term" value="P:regulation of DNA-templated transcription"/>
    <property type="evidence" value="ECO:0007669"/>
    <property type="project" value="InterPro"/>
</dbReference>
<dbReference type="SUPFAM" id="SSF46689">
    <property type="entry name" value="Homeodomain-like"/>
    <property type="match status" value="1"/>
</dbReference>
<dbReference type="PANTHER" id="PTHR32071">
    <property type="entry name" value="TRANSCRIPTIONAL REGULATORY PROTEIN"/>
    <property type="match status" value="1"/>
</dbReference>
<dbReference type="EMBL" id="SPKJ01000111">
    <property type="protein sequence ID" value="MYZ49988.1"/>
    <property type="molecule type" value="Genomic_DNA"/>
</dbReference>
<dbReference type="Pfam" id="PF25601">
    <property type="entry name" value="AAA_lid_14"/>
    <property type="match status" value="1"/>
</dbReference>
<dbReference type="InterPro" id="IPR025662">
    <property type="entry name" value="Sigma_54_int_dom_ATP-bd_1"/>
</dbReference>
<keyword evidence="2" id="KW-0067">ATP-binding</keyword>
<comment type="caution">
    <text evidence="11">The sequence shown here is derived from an EMBL/GenBank/DDBJ whole genome shotgun (WGS) entry which is preliminary data.</text>
</comment>
<evidence type="ECO:0000313" key="12">
    <source>
        <dbReference type="Proteomes" id="UP000773614"/>
    </source>
</evidence>
<dbReference type="FunFam" id="3.40.50.300:FF:000006">
    <property type="entry name" value="DNA-binding transcriptional regulator NtrC"/>
    <property type="match status" value="1"/>
</dbReference>
<keyword evidence="4" id="KW-0805">Transcription regulation</keyword>
<dbReference type="InterPro" id="IPR027417">
    <property type="entry name" value="P-loop_NTPase"/>
</dbReference>
<evidence type="ECO:0000256" key="7">
    <source>
        <dbReference type="ARBA" id="ARBA00023163"/>
    </source>
</evidence>
<feature type="modified residue" description="4-aspartylphosphate" evidence="8">
    <location>
        <position position="56"/>
    </location>
</feature>
<keyword evidence="5" id="KW-0238">DNA-binding</keyword>
<dbReference type="GO" id="GO:0005524">
    <property type="term" value="F:ATP binding"/>
    <property type="evidence" value="ECO:0007669"/>
    <property type="project" value="UniProtKB-KW"/>
</dbReference>
<dbReference type="PROSITE" id="PS50110">
    <property type="entry name" value="RESPONSE_REGULATORY"/>
    <property type="match status" value="1"/>
</dbReference>
<keyword evidence="8" id="KW-0597">Phosphoprotein</keyword>
<evidence type="ECO:0000256" key="4">
    <source>
        <dbReference type="ARBA" id="ARBA00023015"/>
    </source>
</evidence>
<evidence type="ECO:0000256" key="1">
    <source>
        <dbReference type="ARBA" id="ARBA00022741"/>
    </source>
</evidence>
<protein>
    <submittedName>
        <fullName evidence="11">Sigma-54-dependent Fis family transcriptional regulator</fullName>
    </submittedName>
</protein>
<dbReference type="OrthoDB" id="9761019at2"/>